<dbReference type="SMART" id="SM00900">
    <property type="entry name" value="FMN_bind"/>
    <property type="match status" value="1"/>
</dbReference>
<name>A0A1Y1CHE2_9BACT</name>
<proteinExistence type="inferred from homology"/>
<dbReference type="GO" id="GO:0010181">
    <property type="term" value="F:FMN binding"/>
    <property type="evidence" value="ECO:0007669"/>
    <property type="project" value="UniProtKB-UniRule"/>
</dbReference>
<accession>A0A1Y1CHE2</accession>
<evidence type="ECO:0000256" key="8">
    <source>
        <dbReference type="ARBA" id="ARBA00022967"/>
    </source>
</evidence>
<keyword evidence="12 16" id="KW-0406">Ion transport</keyword>
<evidence type="ECO:0000256" key="13">
    <source>
        <dbReference type="ARBA" id="ARBA00023075"/>
    </source>
</evidence>
<dbReference type="EMBL" id="AP018042">
    <property type="protein sequence ID" value="BAX79432.1"/>
    <property type="molecule type" value="Genomic_DNA"/>
</dbReference>
<evidence type="ECO:0000313" key="19">
    <source>
        <dbReference type="EMBL" id="BAX79432.1"/>
    </source>
</evidence>
<keyword evidence="10 16" id="KW-0520">NAD</keyword>
<dbReference type="PANTHER" id="PTHR37838">
    <property type="entry name" value="NA(+)-TRANSLOCATING NADH-QUINONE REDUCTASE SUBUNIT C"/>
    <property type="match status" value="1"/>
</dbReference>
<evidence type="ECO:0000256" key="7">
    <source>
        <dbReference type="ARBA" id="ARBA00022692"/>
    </source>
</evidence>
<dbReference type="EC" id="7.2.1.1" evidence="16 17"/>
<dbReference type="PANTHER" id="PTHR37838:SF1">
    <property type="entry name" value="NA(+)-TRANSLOCATING NADH-QUINONE REDUCTASE SUBUNIT C"/>
    <property type="match status" value="1"/>
</dbReference>
<reference evidence="20" key="2">
    <citation type="journal article" date="2020" name="Antonie Van Leeuwenhoek">
        <title>Labilibaculum antarcticum sp. nov., a novel facultative anaerobic, psychrotorelant bacterium isolated from marine sediment of Antarctica.</title>
        <authorList>
            <person name="Watanabe M."/>
            <person name="Kojima H."/>
            <person name="Fukui M."/>
        </authorList>
    </citation>
    <scope>NUCLEOTIDE SEQUENCE [LARGE SCALE GENOMIC DNA]</scope>
    <source>
        <strain evidence="20">SPP2</strain>
    </source>
</reference>
<evidence type="ECO:0000256" key="17">
    <source>
        <dbReference type="PIRNR" id="PIRNR009437"/>
    </source>
</evidence>
<feature type="modified residue" description="FMN phosphoryl threonine" evidence="16">
    <location>
        <position position="211"/>
    </location>
</feature>
<comment type="cofactor">
    <cofactor evidence="16 17">
        <name>FMN</name>
        <dbReference type="ChEBI" id="CHEBI:58210"/>
    </cofactor>
</comment>
<keyword evidence="2 16" id="KW-1003">Cell membrane</keyword>
<reference evidence="19 20" key="1">
    <citation type="journal article" date="2018" name="Mar. Genomics">
        <title>Complete genome sequence of Marinifilaceae bacterium strain SPP2, isolated from the Antarctic marine sediment.</title>
        <authorList>
            <person name="Watanabe M."/>
            <person name="Kojima H."/>
            <person name="Fukui M."/>
        </authorList>
    </citation>
    <scope>NUCLEOTIDE SEQUENCE [LARGE SCALE GENOMIC DNA]</scope>
    <source>
        <strain evidence="19 20">SPP2</strain>
    </source>
</reference>
<evidence type="ECO:0000256" key="5">
    <source>
        <dbReference type="ARBA" id="ARBA00022630"/>
    </source>
</evidence>
<dbReference type="GO" id="GO:0006814">
    <property type="term" value="P:sodium ion transport"/>
    <property type="evidence" value="ECO:0007669"/>
    <property type="project" value="UniProtKB-UniRule"/>
</dbReference>
<keyword evidence="13 16" id="KW-0830">Ubiquinone</keyword>
<keyword evidence="11 16" id="KW-0915">Sodium</keyword>
<organism evidence="19 20">
    <name type="scientific">Labilibaculum antarcticum</name>
    <dbReference type="NCBI Taxonomy" id="1717717"/>
    <lineage>
        <taxon>Bacteria</taxon>
        <taxon>Pseudomonadati</taxon>
        <taxon>Bacteroidota</taxon>
        <taxon>Bacteroidia</taxon>
        <taxon>Marinilabiliales</taxon>
        <taxon>Marinifilaceae</taxon>
        <taxon>Labilibaculum</taxon>
    </lineage>
</organism>
<keyword evidence="3" id="KW-0997">Cell inner membrane</keyword>
<evidence type="ECO:0000256" key="9">
    <source>
        <dbReference type="ARBA" id="ARBA00022989"/>
    </source>
</evidence>
<dbReference type="GO" id="GO:0016655">
    <property type="term" value="F:oxidoreductase activity, acting on NAD(P)H, quinone or similar compound as acceptor"/>
    <property type="evidence" value="ECO:0007669"/>
    <property type="project" value="UniProtKB-UniRule"/>
</dbReference>
<keyword evidence="4 16" id="KW-0597">Phosphoprotein</keyword>
<evidence type="ECO:0000256" key="10">
    <source>
        <dbReference type="ARBA" id="ARBA00023027"/>
    </source>
</evidence>
<comment type="similarity">
    <text evidence="16 17">Belongs to the NqrC family.</text>
</comment>
<comment type="caution">
    <text evidence="16">Lacks conserved residue(s) required for the propagation of feature annotation.</text>
</comment>
<comment type="function">
    <text evidence="16">NQR complex catalyzes the reduction of ubiquinone-1 to ubiquinol by two successive reactions, coupled with the transport of Na(+) ions from the cytoplasm to the periplasm. NqrA to NqrE are probably involved in the second step, the conversion of ubisemiquinone to ubiquinol.</text>
</comment>
<dbReference type="InterPro" id="IPR010204">
    <property type="entry name" value="NqrC"/>
</dbReference>
<gene>
    <name evidence="16" type="primary">nqrC</name>
    <name evidence="19" type="ORF">ALGA_1046</name>
</gene>
<evidence type="ECO:0000256" key="2">
    <source>
        <dbReference type="ARBA" id="ARBA00022475"/>
    </source>
</evidence>
<dbReference type="Pfam" id="PF04205">
    <property type="entry name" value="FMN_bind"/>
    <property type="match status" value="1"/>
</dbReference>
<evidence type="ECO:0000256" key="6">
    <source>
        <dbReference type="ARBA" id="ARBA00022643"/>
    </source>
</evidence>
<comment type="subcellular location">
    <subcellularLocation>
        <location evidence="16">Cell membrane</location>
        <topology evidence="16">Single-pass membrane protein</topology>
    </subcellularLocation>
</comment>
<dbReference type="PIRSF" id="PIRSF009437">
    <property type="entry name" value="NQR-1_subunit_C"/>
    <property type="match status" value="1"/>
</dbReference>
<keyword evidence="6 16" id="KW-0288">FMN</keyword>
<comment type="subunit">
    <text evidence="16 17">Composed of six subunits; NqrA, NqrB, NqrC, NqrD, NqrE and NqrF.</text>
</comment>
<evidence type="ECO:0000256" key="3">
    <source>
        <dbReference type="ARBA" id="ARBA00022519"/>
    </source>
</evidence>
<keyword evidence="8 16" id="KW-1278">Translocase</keyword>
<keyword evidence="7 16" id="KW-0812">Transmembrane</keyword>
<evidence type="ECO:0000256" key="16">
    <source>
        <dbReference type="HAMAP-Rule" id="MF_00427"/>
    </source>
</evidence>
<dbReference type="AlphaFoldDB" id="A0A1Y1CHE2"/>
<evidence type="ECO:0000313" key="20">
    <source>
        <dbReference type="Proteomes" id="UP000218267"/>
    </source>
</evidence>
<keyword evidence="9 16" id="KW-1133">Transmembrane helix</keyword>
<evidence type="ECO:0000256" key="14">
    <source>
        <dbReference type="ARBA" id="ARBA00023136"/>
    </source>
</evidence>
<evidence type="ECO:0000256" key="15">
    <source>
        <dbReference type="ARBA" id="ARBA00023201"/>
    </source>
</evidence>
<keyword evidence="14 16" id="KW-0472">Membrane</keyword>
<dbReference type="InterPro" id="IPR007329">
    <property type="entry name" value="FMN-bd"/>
</dbReference>
<feature type="transmembrane region" description="Helical" evidence="16">
    <location>
        <begin position="12"/>
        <end position="31"/>
    </location>
</feature>
<evidence type="ECO:0000259" key="18">
    <source>
        <dbReference type="SMART" id="SM00900"/>
    </source>
</evidence>
<keyword evidence="1 16" id="KW-0813">Transport</keyword>
<feature type="domain" description="FMN-binding" evidence="18">
    <location>
        <begin position="129"/>
        <end position="228"/>
    </location>
</feature>
<dbReference type="HAMAP" id="MF_00427">
    <property type="entry name" value="NqrC"/>
    <property type="match status" value="1"/>
</dbReference>
<evidence type="ECO:0000256" key="1">
    <source>
        <dbReference type="ARBA" id="ARBA00022448"/>
    </source>
</evidence>
<sequence>MNTQSNTYTFLYASVMVVIVAAVLSFAALQLKPRQTRNIEIEKKQDILKAVNVASTPENAEELYSKYIVKALIVNSEGTVTSDDKNKTFGVNLKIENSKKNVVERKLPVFVFEKEGVGEKMIIPILGKGMWGPIWGFISLEPDGKTIYGATFGNKGETPGLGAEISKSEFQEPFTGKQIFDEAGKFTSLAMVKGGAADGNPHEFDAVSGGTVTSKGLEAMLQDNLSSYEKFLKSSK</sequence>
<dbReference type="OrthoDB" id="9813828at2"/>
<dbReference type="GO" id="GO:0005886">
    <property type="term" value="C:plasma membrane"/>
    <property type="evidence" value="ECO:0007669"/>
    <property type="project" value="UniProtKB-SubCell"/>
</dbReference>
<evidence type="ECO:0000256" key="4">
    <source>
        <dbReference type="ARBA" id="ARBA00022553"/>
    </source>
</evidence>
<dbReference type="Proteomes" id="UP000218267">
    <property type="component" value="Chromosome"/>
</dbReference>
<dbReference type="KEGG" id="mbas:ALGA_1046"/>
<protein>
    <recommendedName>
        <fullName evidence="16 17">Na(+)-translocating NADH-quinone reductase subunit C</fullName>
        <shortName evidence="16 17">Na(+)-NQR subunit C</shortName>
        <shortName evidence="16 17">Na(+)-translocating NQR subunit C</shortName>
        <ecNumber evidence="16 17">7.2.1.1</ecNumber>
    </recommendedName>
    <alternativeName>
        <fullName evidence="16 17">NQR complex subunit C</fullName>
    </alternativeName>
    <alternativeName>
        <fullName evidence="16 17">NQR-1 subunit C</fullName>
    </alternativeName>
</protein>
<evidence type="ECO:0000256" key="12">
    <source>
        <dbReference type="ARBA" id="ARBA00023065"/>
    </source>
</evidence>
<dbReference type="RefSeq" id="WP_096428335.1">
    <property type="nucleotide sequence ID" value="NZ_AP018042.1"/>
</dbReference>
<keyword evidence="15 16" id="KW-0739">Sodium transport</keyword>
<keyword evidence="20" id="KW-1185">Reference proteome</keyword>
<keyword evidence="5 16" id="KW-0285">Flavoprotein</keyword>
<evidence type="ECO:0000256" key="11">
    <source>
        <dbReference type="ARBA" id="ARBA00023053"/>
    </source>
</evidence>
<dbReference type="NCBIfam" id="TIGR01938">
    <property type="entry name" value="nqrC"/>
    <property type="match status" value="1"/>
</dbReference>
<comment type="catalytic activity">
    <reaction evidence="16 17">
        <text>a ubiquinone + n Na(+)(in) + NADH + H(+) = a ubiquinol + n Na(+)(out) + NAD(+)</text>
        <dbReference type="Rhea" id="RHEA:47748"/>
        <dbReference type="Rhea" id="RHEA-COMP:9565"/>
        <dbReference type="Rhea" id="RHEA-COMP:9566"/>
        <dbReference type="ChEBI" id="CHEBI:15378"/>
        <dbReference type="ChEBI" id="CHEBI:16389"/>
        <dbReference type="ChEBI" id="CHEBI:17976"/>
        <dbReference type="ChEBI" id="CHEBI:29101"/>
        <dbReference type="ChEBI" id="CHEBI:57540"/>
        <dbReference type="ChEBI" id="CHEBI:57945"/>
        <dbReference type="EC" id="7.2.1.1"/>
    </reaction>
</comment>